<comment type="caution">
    <text evidence="2">The sequence shown here is derived from an EMBL/GenBank/DDBJ whole genome shotgun (WGS) entry which is preliminary data.</text>
</comment>
<dbReference type="InterPro" id="IPR010982">
    <property type="entry name" value="Lambda_DNA-bd_dom_sf"/>
</dbReference>
<dbReference type="EMBL" id="FKJW01000002">
    <property type="protein sequence ID" value="SAJ95165.1"/>
    <property type="molecule type" value="Genomic_DNA"/>
</dbReference>
<dbReference type="Pfam" id="PF01381">
    <property type="entry name" value="HTH_3"/>
    <property type="match status" value="1"/>
</dbReference>
<dbReference type="Gene3D" id="1.10.260.40">
    <property type="entry name" value="lambda repressor-like DNA-binding domains"/>
    <property type="match status" value="1"/>
</dbReference>
<name>A0ABD7L659_9BURK</name>
<evidence type="ECO:0000259" key="1">
    <source>
        <dbReference type="PROSITE" id="PS50943"/>
    </source>
</evidence>
<evidence type="ECO:0000313" key="2">
    <source>
        <dbReference type="EMBL" id="SAJ95165.1"/>
    </source>
</evidence>
<proteinExistence type="predicted"/>
<dbReference type="Proteomes" id="UP000196218">
    <property type="component" value="Unassembled WGS sequence"/>
</dbReference>
<reference evidence="2 3" key="1">
    <citation type="submission" date="2016-04" db="EMBL/GenBank/DDBJ databases">
        <authorList>
            <person name="Peeters C."/>
        </authorList>
    </citation>
    <scope>NUCLEOTIDE SEQUENCE [LARGE SCALE GENOMIC DNA]</scope>
    <source>
        <strain evidence="2">LMG 29311</strain>
    </source>
</reference>
<accession>A0ABD7L659</accession>
<evidence type="ECO:0000313" key="3">
    <source>
        <dbReference type="Proteomes" id="UP000196218"/>
    </source>
</evidence>
<dbReference type="SUPFAM" id="SSF47413">
    <property type="entry name" value="lambda repressor-like DNA-binding domains"/>
    <property type="match status" value="1"/>
</dbReference>
<protein>
    <submittedName>
        <fullName evidence="2">XRE family transcriptional regulator</fullName>
    </submittedName>
</protein>
<dbReference type="InterPro" id="IPR001387">
    <property type="entry name" value="Cro/C1-type_HTH"/>
</dbReference>
<dbReference type="CDD" id="cd00093">
    <property type="entry name" value="HTH_XRE"/>
    <property type="match status" value="1"/>
</dbReference>
<dbReference type="AlphaFoldDB" id="A0ABD7L659"/>
<gene>
    <name evidence="2" type="ORF">UA18_00971</name>
</gene>
<sequence>MYTGLLDSTPRGERVTGAFLRSMAVYFPSLTLHNPIIAHACVHVNKLSTHSTTIGERLRVERKRLGHSQTEFAELAGVHKNAQGNYEGDLRRPDADYLVKIAAAGVDVLFVLTGHRNSAELSPDEEMLITGYRSLDAKGRAGVLGMIAGMTQQGATESASTKTAKVRQNFEGANIGQHVTGDVTAPFSINMGGSAGRKKKRES</sequence>
<organism evidence="2 3">
    <name type="scientific">Burkholderia multivorans</name>
    <dbReference type="NCBI Taxonomy" id="87883"/>
    <lineage>
        <taxon>Bacteria</taxon>
        <taxon>Pseudomonadati</taxon>
        <taxon>Pseudomonadota</taxon>
        <taxon>Betaproteobacteria</taxon>
        <taxon>Burkholderiales</taxon>
        <taxon>Burkholderiaceae</taxon>
        <taxon>Burkholderia</taxon>
        <taxon>Burkholderia cepacia complex</taxon>
    </lineage>
</organism>
<feature type="domain" description="HTH cro/C1-type" evidence="1">
    <location>
        <begin position="58"/>
        <end position="111"/>
    </location>
</feature>
<dbReference type="PROSITE" id="PS50943">
    <property type="entry name" value="HTH_CROC1"/>
    <property type="match status" value="1"/>
</dbReference>
<dbReference type="SMART" id="SM00530">
    <property type="entry name" value="HTH_XRE"/>
    <property type="match status" value="1"/>
</dbReference>